<evidence type="ECO:0000313" key="3">
    <source>
        <dbReference type="EMBL" id="MDC8014836.1"/>
    </source>
</evidence>
<dbReference type="InterPro" id="IPR013517">
    <property type="entry name" value="FG-GAP"/>
</dbReference>
<sequence>MLSTAARNPLPVLILAALTALASACATAPKNPAAVRAKFAQPACPDVRIPASEKFTATPFDTGLPASGQWRDGFDLADMNGDGILDVVHGPPRKGKPLPAIFLGDGHGRFAWWSQAHFPPLPFDYGDAKTGDLNGDGRRDLVIASHLRGVVALVSEGDGHYAPWGEGLAFDVPERHVDTPLFTSRNLAVVDWDGDGKPDILALNEGPTRYATGTPAQALALWVNRYGYWDRAQPENPLQTFGDSLAVGDVDGDGRPDALLGTQVAGSRLVLQIGDAKGYHSRELRSLPLDAAVTAVALHDFDRDGRAEALVAPRAVDGSRFCMSLHHVAFDAAADERDLPLWGEASRDPISVIATGDVDRDGRDDIVAVRQGGQILFFAGRKGGFSHDLALAPEPDLVDCAAYDARLADLDGDGAPELLVSYAGDDIGTGTNRCRSGGGFRAWRLGTR</sequence>
<accession>A0A9X3YR61</accession>
<dbReference type="Pfam" id="PF13517">
    <property type="entry name" value="FG-GAP_3"/>
    <property type="match status" value="3"/>
</dbReference>
<dbReference type="PANTHER" id="PTHR44103">
    <property type="entry name" value="PROPROTEIN CONVERTASE P"/>
    <property type="match status" value="1"/>
</dbReference>
<feature type="chain" id="PRO_5040746916" evidence="2">
    <location>
        <begin position="29"/>
        <end position="448"/>
    </location>
</feature>
<reference evidence="3" key="1">
    <citation type="submission" date="2023-02" db="EMBL/GenBank/DDBJ databases">
        <title>Tahibacter soli sp. nov. isolated from soil.</title>
        <authorList>
            <person name="Baek J.H."/>
            <person name="Lee J.K."/>
            <person name="Choi D.G."/>
            <person name="Jeon C.O."/>
        </authorList>
    </citation>
    <scope>NUCLEOTIDE SEQUENCE</scope>
    <source>
        <strain evidence="3">BL</strain>
    </source>
</reference>
<dbReference type="Proteomes" id="UP001139971">
    <property type="component" value="Unassembled WGS sequence"/>
</dbReference>
<comment type="caution">
    <text evidence="3">The sequence shown here is derived from an EMBL/GenBank/DDBJ whole genome shotgun (WGS) entry which is preliminary data.</text>
</comment>
<protein>
    <submittedName>
        <fullName evidence="3">VCBS repeat-containing protein</fullName>
    </submittedName>
</protein>
<dbReference type="RefSeq" id="WP_263540924.1">
    <property type="nucleotide sequence ID" value="NZ_JAOVZO020000019.1"/>
</dbReference>
<proteinExistence type="predicted"/>
<organism evidence="3 4">
    <name type="scientific">Tahibacter soli</name>
    <dbReference type="NCBI Taxonomy" id="2983605"/>
    <lineage>
        <taxon>Bacteria</taxon>
        <taxon>Pseudomonadati</taxon>
        <taxon>Pseudomonadota</taxon>
        <taxon>Gammaproteobacteria</taxon>
        <taxon>Lysobacterales</taxon>
        <taxon>Rhodanobacteraceae</taxon>
        <taxon>Tahibacter</taxon>
    </lineage>
</organism>
<dbReference type="SUPFAM" id="SSF69318">
    <property type="entry name" value="Integrin alpha N-terminal domain"/>
    <property type="match status" value="1"/>
</dbReference>
<keyword evidence="1 2" id="KW-0732">Signal</keyword>
<dbReference type="AlphaFoldDB" id="A0A9X3YR61"/>
<keyword evidence="4" id="KW-1185">Reference proteome</keyword>
<evidence type="ECO:0000313" key="4">
    <source>
        <dbReference type="Proteomes" id="UP001139971"/>
    </source>
</evidence>
<name>A0A9X3YR61_9GAMM</name>
<dbReference type="Gene3D" id="2.130.10.130">
    <property type="entry name" value="Integrin alpha, N-terminal"/>
    <property type="match status" value="3"/>
</dbReference>
<feature type="signal peptide" evidence="2">
    <location>
        <begin position="1"/>
        <end position="28"/>
    </location>
</feature>
<evidence type="ECO:0000256" key="2">
    <source>
        <dbReference type="SAM" id="SignalP"/>
    </source>
</evidence>
<dbReference type="PANTHER" id="PTHR44103:SF1">
    <property type="entry name" value="PROPROTEIN CONVERTASE P"/>
    <property type="match status" value="1"/>
</dbReference>
<dbReference type="EMBL" id="JAOVZO020000019">
    <property type="protein sequence ID" value="MDC8014836.1"/>
    <property type="molecule type" value="Genomic_DNA"/>
</dbReference>
<dbReference type="PROSITE" id="PS51257">
    <property type="entry name" value="PROKAR_LIPOPROTEIN"/>
    <property type="match status" value="1"/>
</dbReference>
<gene>
    <name evidence="3" type="ORF">OD750_020005</name>
</gene>
<dbReference type="InterPro" id="IPR028994">
    <property type="entry name" value="Integrin_alpha_N"/>
</dbReference>
<evidence type="ECO:0000256" key="1">
    <source>
        <dbReference type="ARBA" id="ARBA00022729"/>
    </source>
</evidence>